<dbReference type="Proteomes" id="UP001431783">
    <property type="component" value="Unassembled WGS sequence"/>
</dbReference>
<feature type="compositionally biased region" description="Basic residues" evidence="1">
    <location>
        <begin position="69"/>
        <end position="81"/>
    </location>
</feature>
<feature type="compositionally biased region" description="Polar residues" evidence="1">
    <location>
        <begin position="110"/>
        <end position="121"/>
    </location>
</feature>
<feature type="compositionally biased region" description="Polar residues" evidence="1">
    <location>
        <begin position="84"/>
        <end position="96"/>
    </location>
</feature>
<feature type="compositionally biased region" description="Basic residues" evidence="1">
    <location>
        <begin position="49"/>
        <end position="58"/>
    </location>
</feature>
<evidence type="ECO:0000313" key="2">
    <source>
        <dbReference type="EMBL" id="KAK9885423.1"/>
    </source>
</evidence>
<proteinExistence type="predicted"/>
<sequence length="139" mass="15853">MKVNSKENWSSVAQTRNKSNKKTKESRSTWRQQQNQTPSLTGVSDLKQRRVQHANRFHTKYEAQMRTQVHMKRTAGSKIIRKSPSGTATEPTSDDGTPTRVDPRSELIGTESTFASWTTSESRNDSSSRFENEVDCRFA</sequence>
<accession>A0AAW1UY32</accession>
<feature type="compositionally biased region" description="Basic and acidic residues" evidence="1">
    <location>
        <begin position="122"/>
        <end position="139"/>
    </location>
</feature>
<name>A0AAW1UY32_9CUCU</name>
<gene>
    <name evidence="2" type="ORF">WA026_010919</name>
</gene>
<comment type="caution">
    <text evidence="2">The sequence shown here is derived from an EMBL/GenBank/DDBJ whole genome shotgun (WGS) entry which is preliminary data.</text>
</comment>
<organism evidence="2 3">
    <name type="scientific">Henosepilachna vigintioctopunctata</name>
    <dbReference type="NCBI Taxonomy" id="420089"/>
    <lineage>
        <taxon>Eukaryota</taxon>
        <taxon>Metazoa</taxon>
        <taxon>Ecdysozoa</taxon>
        <taxon>Arthropoda</taxon>
        <taxon>Hexapoda</taxon>
        <taxon>Insecta</taxon>
        <taxon>Pterygota</taxon>
        <taxon>Neoptera</taxon>
        <taxon>Endopterygota</taxon>
        <taxon>Coleoptera</taxon>
        <taxon>Polyphaga</taxon>
        <taxon>Cucujiformia</taxon>
        <taxon>Coccinelloidea</taxon>
        <taxon>Coccinellidae</taxon>
        <taxon>Epilachninae</taxon>
        <taxon>Epilachnini</taxon>
        <taxon>Henosepilachna</taxon>
    </lineage>
</organism>
<feature type="compositionally biased region" description="Polar residues" evidence="1">
    <location>
        <begin position="29"/>
        <end position="42"/>
    </location>
</feature>
<reference evidence="2 3" key="1">
    <citation type="submission" date="2023-03" db="EMBL/GenBank/DDBJ databases">
        <title>Genome insight into feeding habits of ladybird beetles.</title>
        <authorList>
            <person name="Li H.-S."/>
            <person name="Huang Y.-H."/>
            <person name="Pang H."/>
        </authorList>
    </citation>
    <scope>NUCLEOTIDE SEQUENCE [LARGE SCALE GENOMIC DNA]</scope>
    <source>
        <strain evidence="2">SYSU_2023b</strain>
        <tissue evidence="2">Whole body</tissue>
    </source>
</reference>
<dbReference type="AlphaFoldDB" id="A0AAW1UY32"/>
<evidence type="ECO:0000256" key="1">
    <source>
        <dbReference type="SAM" id="MobiDB-lite"/>
    </source>
</evidence>
<evidence type="ECO:0000313" key="3">
    <source>
        <dbReference type="Proteomes" id="UP001431783"/>
    </source>
</evidence>
<feature type="region of interest" description="Disordered" evidence="1">
    <location>
        <begin position="1"/>
        <end position="139"/>
    </location>
</feature>
<keyword evidence="3" id="KW-1185">Reference proteome</keyword>
<protein>
    <submittedName>
        <fullName evidence="2">Uncharacterized protein</fullName>
    </submittedName>
</protein>
<dbReference type="EMBL" id="JARQZJ010000095">
    <property type="protein sequence ID" value="KAK9885423.1"/>
    <property type="molecule type" value="Genomic_DNA"/>
</dbReference>
<feature type="compositionally biased region" description="Polar residues" evidence="1">
    <location>
        <begin position="1"/>
        <end position="17"/>
    </location>
</feature>